<reference evidence="1" key="2">
    <citation type="journal article" date="2015" name="Fish Shellfish Immunol.">
        <title>Early steps in the European eel (Anguilla anguilla)-Vibrio vulnificus interaction in the gills: Role of the RtxA13 toxin.</title>
        <authorList>
            <person name="Callol A."/>
            <person name="Pajuelo D."/>
            <person name="Ebbesson L."/>
            <person name="Teles M."/>
            <person name="MacKenzie S."/>
            <person name="Amaro C."/>
        </authorList>
    </citation>
    <scope>NUCLEOTIDE SEQUENCE</scope>
</reference>
<protein>
    <submittedName>
        <fullName evidence="1">Uncharacterized protein</fullName>
    </submittedName>
</protein>
<proteinExistence type="predicted"/>
<accession>A0A0E9QN16</accession>
<sequence length="44" mass="5304">MNLSANSELQFVDSQYYCDLLEFNYLKSHTHIPKYTINYFILIL</sequence>
<dbReference type="AlphaFoldDB" id="A0A0E9QN16"/>
<evidence type="ECO:0000313" key="1">
    <source>
        <dbReference type="EMBL" id="JAH18296.1"/>
    </source>
</evidence>
<name>A0A0E9QN16_ANGAN</name>
<organism evidence="1">
    <name type="scientific">Anguilla anguilla</name>
    <name type="common">European freshwater eel</name>
    <name type="synonym">Muraena anguilla</name>
    <dbReference type="NCBI Taxonomy" id="7936"/>
    <lineage>
        <taxon>Eukaryota</taxon>
        <taxon>Metazoa</taxon>
        <taxon>Chordata</taxon>
        <taxon>Craniata</taxon>
        <taxon>Vertebrata</taxon>
        <taxon>Euteleostomi</taxon>
        <taxon>Actinopterygii</taxon>
        <taxon>Neopterygii</taxon>
        <taxon>Teleostei</taxon>
        <taxon>Anguilliformes</taxon>
        <taxon>Anguillidae</taxon>
        <taxon>Anguilla</taxon>
    </lineage>
</organism>
<reference evidence="1" key="1">
    <citation type="submission" date="2014-11" db="EMBL/GenBank/DDBJ databases">
        <authorList>
            <person name="Amaro Gonzalez C."/>
        </authorList>
    </citation>
    <scope>NUCLEOTIDE SEQUENCE</scope>
</reference>
<dbReference type="EMBL" id="GBXM01090281">
    <property type="protein sequence ID" value="JAH18296.1"/>
    <property type="molecule type" value="Transcribed_RNA"/>
</dbReference>